<keyword evidence="2" id="KW-1185">Reference proteome</keyword>
<name>A0ABZ2I2R8_9HYPH</name>
<proteinExistence type="predicted"/>
<organism evidence="1 2">
    <name type="scientific">Pelagibacterium nitratireducens</name>
    <dbReference type="NCBI Taxonomy" id="1046114"/>
    <lineage>
        <taxon>Bacteria</taxon>
        <taxon>Pseudomonadati</taxon>
        <taxon>Pseudomonadota</taxon>
        <taxon>Alphaproteobacteria</taxon>
        <taxon>Hyphomicrobiales</taxon>
        <taxon>Devosiaceae</taxon>
        <taxon>Pelagibacterium</taxon>
    </lineage>
</organism>
<dbReference type="Proteomes" id="UP001369958">
    <property type="component" value="Chromosome"/>
</dbReference>
<dbReference type="EMBL" id="CP146275">
    <property type="protein sequence ID" value="WWT33178.1"/>
    <property type="molecule type" value="Genomic_DNA"/>
</dbReference>
<evidence type="ECO:0000313" key="1">
    <source>
        <dbReference type="EMBL" id="WWT33178.1"/>
    </source>
</evidence>
<accession>A0ABZ2I2R8</accession>
<sequence length="94" mass="10760">MISTLGTLDDFAFLWLLEMVRRCNRLVERQGEDAGRLFYQSLATPIKVGRGGDPRSSTNPNSYDTLFDDIDASHFALRQRLAKIRRGQKRDRSA</sequence>
<evidence type="ECO:0000313" key="2">
    <source>
        <dbReference type="Proteomes" id="UP001369958"/>
    </source>
</evidence>
<dbReference type="RefSeq" id="WP_338608601.1">
    <property type="nucleotide sequence ID" value="NZ_CP146275.1"/>
</dbReference>
<gene>
    <name evidence="1" type="ORF">V6617_01525</name>
</gene>
<reference evidence="1 2" key="1">
    <citation type="submission" date="2024-02" db="EMBL/GenBank/DDBJ databases">
        <title>Complete genome sequence of Pelagibacterium nitratireducens ZH15.</title>
        <authorList>
            <person name="Zhao L.H."/>
        </authorList>
    </citation>
    <scope>NUCLEOTIDE SEQUENCE [LARGE SCALE GENOMIC DNA]</scope>
    <source>
        <strain evidence="1 2">ZH15</strain>
    </source>
</reference>
<protein>
    <submittedName>
        <fullName evidence="1">Uncharacterized protein</fullName>
    </submittedName>
</protein>